<proteinExistence type="predicted"/>
<name>A0ACC3SRK1_LIPKO</name>
<comment type="caution">
    <text evidence="1">The sequence shown here is derived from an EMBL/GenBank/DDBJ whole genome shotgun (WGS) entry which is preliminary data.</text>
</comment>
<sequence>MIPPPEISYRDLGTAKKSLQLWARTHGYAMRTQRSKLRKNGDISKVFLQCDRGGQYRDRLHDESIRLRHNTGSRKTNCPFSVVVSESDGLWQVIIRDPEHNHDASIHAYAHPVHRRDDIQNDGVHDIVYAQMKAGIGATDTIRTLRQIDPDMSVTRRDVHNLRADIKQKELNGWSPI</sequence>
<dbReference type="EMBL" id="MU971493">
    <property type="protein sequence ID" value="KAK9234270.1"/>
    <property type="molecule type" value="Genomic_DNA"/>
</dbReference>
<evidence type="ECO:0000313" key="1">
    <source>
        <dbReference type="EMBL" id="KAK9234270.1"/>
    </source>
</evidence>
<dbReference type="Proteomes" id="UP001433508">
    <property type="component" value="Unassembled WGS sequence"/>
</dbReference>
<gene>
    <name evidence="1" type="ORF">V1525DRAFT_324350</name>
</gene>
<evidence type="ECO:0000313" key="2">
    <source>
        <dbReference type="Proteomes" id="UP001433508"/>
    </source>
</evidence>
<accession>A0ACC3SRK1</accession>
<keyword evidence="2" id="KW-1185">Reference proteome</keyword>
<feature type="non-terminal residue" evidence="1">
    <location>
        <position position="177"/>
    </location>
</feature>
<reference evidence="2" key="1">
    <citation type="journal article" date="2024" name="Front. Bioeng. Biotechnol.">
        <title>Genome-scale model development and genomic sequencing of the oleaginous clade Lipomyces.</title>
        <authorList>
            <person name="Czajka J.J."/>
            <person name="Han Y."/>
            <person name="Kim J."/>
            <person name="Mondo S.J."/>
            <person name="Hofstad B.A."/>
            <person name="Robles A."/>
            <person name="Haridas S."/>
            <person name="Riley R."/>
            <person name="LaButti K."/>
            <person name="Pangilinan J."/>
            <person name="Andreopoulos W."/>
            <person name="Lipzen A."/>
            <person name="Yan J."/>
            <person name="Wang M."/>
            <person name="Ng V."/>
            <person name="Grigoriev I.V."/>
            <person name="Spatafora J.W."/>
            <person name="Magnuson J.K."/>
            <person name="Baker S.E."/>
            <person name="Pomraning K.R."/>
        </authorList>
    </citation>
    <scope>NUCLEOTIDE SEQUENCE [LARGE SCALE GENOMIC DNA]</scope>
    <source>
        <strain evidence="2">CBS 7786</strain>
    </source>
</reference>
<organism evidence="1 2">
    <name type="scientific">Lipomyces kononenkoae</name>
    <name type="common">Yeast</name>
    <dbReference type="NCBI Taxonomy" id="34357"/>
    <lineage>
        <taxon>Eukaryota</taxon>
        <taxon>Fungi</taxon>
        <taxon>Dikarya</taxon>
        <taxon>Ascomycota</taxon>
        <taxon>Saccharomycotina</taxon>
        <taxon>Lipomycetes</taxon>
        <taxon>Lipomycetales</taxon>
        <taxon>Lipomycetaceae</taxon>
        <taxon>Lipomyces</taxon>
    </lineage>
</organism>
<protein>
    <submittedName>
        <fullName evidence="1">Uncharacterized protein</fullName>
    </submittedName>
</protein>